<comment type="caution">
    <text evidence="1">The sequence shown here is derived from an EMBL/GenBank/DDBJ whole genome shotgun (WGS) entry which is preliminary data.</text>
</comment>
<dbReference type="AlphaFoldDB" id="A0AAD7L2H8"/>
<gene>
    <name evidence="1" type="ORF">O6P43_026469</name>
</gene>
<name>A0AAD7L2H8_QUISA</name>
<dbReference type="KEGG" id="qsa:O6P43_026469"/>
<dbReference type="Proteomes" id="UP001163823">
    <property type="component" value="Chromosome 11"/>
</dbReference>
<evidence type="ECO:0000313" key="2">
    <source>
        <dbReference type="Proteomes" id="UP001163823"/>
    </source>
</evidence>
<protein>
    <submittedName>
        <fullName evidence="1">Uncharacterized protein</fullName>
    </submittedName>
</protein>
<sequence>MLPSLSRIFRHHHVSDALTRLIRELEIAIDYYIGSPADSEAARYIRKSHTWSVKDNTCSHIRCHAWL</sequence>
<keyword evidence="2" id="KW-1185">Reference proteome</keyword>
<dbReference type="EMBL" id="JARAOO010000011">
    <property type="protein sequence ID" value="KAJ7950256.1"/>
    <property type="molecule type" value="Genomic_DNA"/>
</dbReference>
<accession>A0AAD7L2H8</accession>
<organism evidence="1 2">
    <name type="scientific">Quillaja saponaria</name>
    <name type="common">Soap bark tree</name>
    <dbReference type="NCBI Taxonomy" id="32244"/>
    <lineage>
        <taxon>Eukaryota</taxon>
        <taxon>Viridiplantae</taxon>
        <taxon>Streptophyta</taxon>
        <taxon>Embryophyta</taxon>
        <taxon>Tracheophyta</taxon>
        <taxon>Spermatophyta</taxon>
        <taxon>Magnoliopsida</taxon>
        <taxon>eudicotyledons</taxon>
        <taxon>Gunneridae</taxon>
        <taxon>Pentapetalae</taxon>
        <taxon>rosids</taxon>
        <taxon>fabids</taxon>
        <taxon>Fabales</taxon>
        <taxon>Quillajaceae</taxon>
        <taxon>Quillaja</taxon>
    </lineage>
</organism>
<proteinExistence type="predicted"/>
<reference evidence="1" key="1">
    <citation type="journal article" date="2023" name="Science">
        <title>Elucidation of the pathway for biosynthesis of saponin adjuvants from the soapbark tree.</title>
        <authorList>
            <person name="Reed J."/>
            <person name="Orme A."/>
            <person name="El-Demerdash A."/>
            <person name="Owen C."/>
            <person name="Martin L.B.B."/>
            <person name="Misra R.C."/>
            <person name="Kikuchi S."/>
            <person name="Rejzek M."/>
            <person name="Martin A.C."/>
            <person name="Harkess A."/>
            <person name="Leebens-Mack J."/>
            <person name="Louveau T."/>
            <person name="Stephenson M.J."/>
            <person name="Osbourn A."/>
        </authorList>
    </citation>
    <scope>NUCLEOTIDE SEQUENCE</scope>
    <source>
        <strain evidence="1">S10</strain>
    </source>
</reference>
<evidence type="ECO:0000313" key="1">
    <source>
        <dbReference type="EMBL" id="KAJ7950256.1"/>
    </source>
</evidence>